<dbReference type="SMART" id="SM00028">
    <property type="entry name" value="TPR"/>
    <property type="match status" value="2"/>
</dbReference>
<keyword evidence="1" id="KW-0677">Repeat</keyword>
<feature type="repeat" description="TPR" evidence="3">
    <location>
        <begin position="277"/>
        <end position="310"/>
    </location>
</feature>
<dbReference type="PANTHER" id="PTHR44858:SF1">
    <property type="entry name" value="UDP-N-ACETYLGLUCOSAMINE--PEPTIDE N-ACETYLGLUCOSAMINYLTRANSFERASE SPINDLY-RELATED"/>
    <property type="match status" value="1"/>
</dbReference>
<evidence type="ECO:0000256" key="1">
    <source>
        <dbReference type="ARBA" id="ARBA00022737"/>
    </source>
</evidence>
<comment type="caution">
    <text evidence="4">The sequence shown here is derived from an EMBL/GenBank/DDBJ whole genome shotgun (WGS) entry which is preliminary data.</text>
</comment>
<dbReference type="SUPFAM" id="SSF48452">
    <property type="entry name" value="TPR-like"/>
    <property type="match status" value="1"/>
</dbReference>
<reference evidence="4 5" key="1">
    <citation type="journal article" date="2020" name="Sci. Rep.">
        <title>A novel cyanobacterial geosmin producer, revising GeoA distribution and dispersion patterns in Bacteria.</title>
        <authorList>
            <person name="Churro C."/>
            <person name="Semedo-Aguiar A.P."/>
            <person name="Silva A.D."/>
            <person name="Pereira-Leal J.B."/>
            <person name="Leite R.B."/>
        </authorList>
    </citation>
    <scope>NUCLEOTIDE SEQUENCE [LARGE SCALE GENOMIC DNA]</scope>
    <source>
        <strain evidence="4 5">IPMA8</strain>
    </source>
</reference>
<organism evidence="4 5">
    <name type="scientific">Microcoleus asticus IPMA8</name>
    <dbReference type="NCBI Taxonomy" id="2563858"/>
    <lineage>
        <taxon>Bacteria</taxon>
        <taxon>Bacillati</taxon>
        <taxon>Cyanobacteriota</taxon>
        <taxon>Cyanophyceae</taxon>
        <taxon>Oscillatoriophycideae</taxon>
        <taxon>Oscillatoriales</taxon>
        <taxon>Microcoleaceae</taxon>
        <taxon>Microcoleus</taxon>
        <taxon>Microcoleus asticus</taxon>
    </lineage>
</organism>
<evidence type="ECO:0000313" key="5">
    <source>
        <dbReference type="Proteomes" id="UP000702425"/>
    </source>
</evidence>
<keyword evidence="4" id="KW-0449">Lipoprotein</keyword>
<dbReference type="Proteomes" id="UP000702425">
    <property type="component" value="Unassembled WGS sequence"/>
</dbReference>
<sequence>MKPEAIDWDEDLPPAEPEEEYLTLVRTLKRTDGFNLLFVECSPAEGERWITRVKTDIPQQNIEVLRLKESVYDFYNLIEELPNRDRINVLFVQGLEYSLYEYEQEKKELGWESKDIYSYSWRGVPPVLINLNQQRERFRDNFKICFVFLLPKFAINYFIQRAPDFFDWRSSLFKLSMEKKLLQLESRQACSERGKREDYLALTPHERKWELVRIQALIDEDGQIPEQKAELFLEQGLLHDSAEQYAKAIASFDKAFEQYAKAIASFDKALEIKPDDPEAWKNRGMALEDLGRGEEAIASYDKALEFKPDFHVAWYNRRYALGNLGRC</sequence>
<dbReference type="Pfam" id="PF00515">
    <property type="entry name" value="TPR_1"/>
    <property type="match status" value="1"/>
</dbReference>
<dbReference type="PROSITE" id="PS50293">
    <property type="entry name" value="TPR_REGION"/>
    <property type="match status" value="1"/>
</dbReference>
<proteinExistence type="predicted"/>
<dbReference type="EMBL" id="SRRZ01000099">
    <property type="protein sequence ID" value="NQE36826.1"/>
    <property type="molecule type" value="Genomic_DNA"/>
</dbReference>
<evidence type="ECO:0000313" key="4">
    <source>
        <dbReference type="EMBL" id="NQE36826.1"/>
    </source>
</evidence>
<feature type="repeat" description="TPR" evidence="3">
    <location>
        <begin position="243"/>
        <end position="276"/>
    </location>
</feature>
<dbReference type="Gene3D" id="1.25.40.10">
    <property type="entry name" value="Tetratricopeptide repeat domain"/>
    <property type="match status" value="1"/>
</dbReference>
<protein>
    <submittedName>
        <fullName evidence="4">Lipoprotein NlpI</fullName>
    </submittedName>
</protein>
<accession>A0ABX2D2U9</accession>
<dbReference type="Pfam" id="PF13181">
    <property type="entry name" value="TPR_8"/>
    <property type="match status" value="1"/>
</dbReference>
<dbReference type="InterPro" id="IPR019734">
    <property type="entry name" value="TPR_rpt"/>
</dbReference>
<evidence type="ECO:0000256" key="3">
    <source>
        <dbReference type="PROSITE-ProRule" id="PRU00339"/>
    </source>
</evidence>
<gene>
    <name evidence="4" type="primary">nlpI</name>
    <name evidence="4" type="ORF">E5S67_04592</name>
</gene>
<name>A0ABX2D2U9_9CYAN</name>
<dbReference type="RefSeq" id="WP_246276942.1">
    <property type="nucleotide sequence ID" value="NZ_CAWPPK010000317.1"/>
</dbReference>
<keyword evidence="2 3" id="KW-0802">TPR repeat</keyword>
<evidence type="ECO:0000256" key="2">
    <source>
        <dbReference type="ARBA" id="ARBA00022803"/>
    </source>
</evidence>
<dbReference type="PANTHER" id="PTHR44858">
    <property type="entry name" value="TETRATRICOPEPTIDE REPEAT PROTEIN 6"/>
    <property type="match status" value="1"/>
</dbReference>
<keyword evidence="5" id="KW-1185">Reference proteome</keyword>
<dbReference type="InterPro" id="IPR011990">
    <property type="entry name" value="TPR-like_helical_dom_sf"/>
</dbReference>
<dbReference type="PROSITE" id="PS50005">
    <property type="entry name" value="TPR"/>
    <property type="match status" value="2"/>
</dbReference>
<dbReference type="InterPro" id="IPR050498">
    <property type="entry name" value="Ycf3"/>
</dbReference>